<dbReference type="SUPFAM" id="SSF63829">
    <property type="entry name" value="Calcium-dependent phosphotriesterase"/>
    <property type="match status" value="1"/>
</dbReference>
<protein>
    <recommendedName>
        <fullName evidence="2">Copper amine oxidase-like N-terminal domain-containing protein</fullName>
    </recommendedName>
</protein>
<dbReference type="InterPro" id="IPR011042">
    <property type="entry name" value="6-blade_b-propeller_TolB-like"/>
</dbReference>
<proteinExistence type="predicted"/>
<dbReference type="AlphaFoldDB" id="A0A3A1UL41"/>
<keyword evidence="1" id="KW-0677">Repeat</keyword>
<comment type="caution">
    <text evidence="3">The sequence shown here is derived from an EMBL/GenBank/DDBJ whole genome shotgun (WGS) entry which is preliminary data.</text>
</comment>
<evidence type="ECO:0000313" key="3">
    <source>
        <dbReference type="EMBL" id="RIX48584.1"/>
    </source>
</evidence>
<keyword evidence="4" id="KW-1185">Reference proteome</keyword>
<evidence type="ECO:0000259" key="2">
    <source>
        <dbReference type="Pfam" id="PF07833"/>
    </source>
</evidence>
<dbReference type="EMBL" id="QXQA01000021">
    <property type="protein sequence ID" value="RIX48584.1"/>
    <property type="molecule type" value="Genomic_DNA"/>
</dbReference>
<dbReference type="PANTHER" id="PTHR13833:SF71">
    <property type="entry name" value="NHL DOMAIN-CONTAINING PROTEIN"/>
    <property type="match status" value="1"/>
</dbReference>
<dbReference type="Pfam" id="PF07833">
    <property type="entry name" value="Cu_amine_oxidN1"/>
    <property type="match status" value="1"/>
</dbReference>
<sequence length="526" mass="56212">MKMTQHYISILKYARNRKMRRVPRRLQKESGYSMLKPIQSPGKSGLSARKTIGSAFLAALALAISVPVYASPADPAASRGGHEVVLEAEGLGEPWGLAAGRDGGIYVVNALGSILQYKDGETKAVAGIGEEGFGDGPADKAAFRYPTFAAMSADGELLIADTDNHILRRLEDGEVYTTAGSGAAGYRNGLFHEARLHAPSGLAVDKEGNVYVADTLNHVIRRIGKDGKVSNFAGSASEEGGFMNGLAEFARFNEPTGLALDEKGGLFVADTGNNVIRYIYNGRVSTYAGKLTPADEFTGYLEGGYRNGPAKQALFNRPRGLAYAEGVLFVADSLNYRIRAVQPDGEVISLAGASVPGEEVGTGDKARFNQPSGLLYLNGKLYVTDTLNGDLKSLAVEPEALTPVRSEEDILAEADLLPAGEQPQVWLNGHLVTFTDDAAPFQKGSDIFIPVRELFEAWGAEVRWIEAARSIEVSKGKWNAALRTIGNGDIALRGGVAYADAEYVEELAGFLMVIDNDNNAVVLSSR</sequence>
<organism evidence="3 4">
    <name type="scientific">Paenibacillus nanensis</name>
    <dbReference type="NCBI Taxonomy" id="393251"/>
    <lineage>
        <taxon>Bacteria</taxon>
        <taxon>Bacillati</taxon>
        <taxon>Bacillota</taxon>
        <taxon>Bacilli</taxon>
        <taxon>Bacillales</taxon>
        <taxon>Paenibacillaceae</taxon>
        <taxon>Paenibacillus</taxon>
    </lineage>
</organism>
<reference evidence="3 4" key="1">
    <citation type="submission" date="2018-09" db="EMBL/GenBank/DDBJ databases">
        <title>Paenibacillus aracenensis nov. sp. isolated from a cave in southern Spain.</title>
        <authorList>
            <person name="Jurado V."/>
            <person name="Gutierrez-Patricio S."/>
            <person name="Gonzalez-Pimentel J.L."/>
            <person name="Miller A.Z."/>
            <person name="Laiz L."/>
            <person name="Saiz-Jimenez C."/>
        </authorList>
    </citation>
    <scope>NUCLEOTIDE SEQUENCE [LARGE SCALE GENOMIC DNA]</scope>
    <source>
        <strain evidence="3 4">DSM 22867</strain>
    </source>
</reference>
<dbReference type="Pfam" id="PF01436">
    <property type="entry name" value="NHL"/>
    <property type="match status" value="2"/>
</dbReference>
<accession>A0A3A1UL41</accession>
<evidence type="ECO:0000256" key="1">
    <source>
        <dbReference type="ARBA" id="ARBA00022737"/>
    </source>
</evidence>
<dbReference type="Proteomes" id="UP000266482">
    <property type="component" value="Unassembled WGS sequence"/>
</dbReference>
<name>A0A3A1UL41_9BACL</name>
<dbReference type="InterPro" id="IPR001258">
    <property type="entry name" value="NHL_repeat"/>
</dbReference>
<gene>
    <name evidence="3" type="ORF">D3P08_24050</name>
</gene>
<dbReference type="InterPro" id="IPR012854">
    <property type="entry name" value="Cu_amine_oxidase-like_N"/>
</dbReference>
<dbReference type="Gene3D" id="2.120.10.30">
    <property type="entry name" value="TolB, C-terminal domain"/>
    <property type="match status" value="3"/>
</dbReference>
<dbReference type="OrthoDB" id="9799230at2"/>
<evidence type="ECO:0000313" key="4">
    <source>
        <dbReference type="Proteomes" id="UP000266482"/>
    </source>
</evidence>
<feature type="domain" description="Copper amine oxidase-like N-terminal" evidence="2">
    <location>
        <begin position="427"/>
        <end position="493"/>
    </location>
</feature>
<dbReference type="PANTHER" id="PTHR13833">
    <property type="match status" value="1"/>
</dbReference>